<dbReference type="AlphaFoldDB" id="A0A0H3BJN3"/>
<name>A0A0H3BJN3_TREPS</name>
<evidence type="ECO:0000313" key="3">
    <source>
        <dbReference type="Proteomes" id="UP000001202"/>
    </source>
</evidence>
<protein>
    <submittedName>
        <fullName evidence="2">Protein Tp33</fullName>
    </submittedName>
</protein>
<dbReference type="Gene3D" id="3.40.190.170">
    <property type="entry name" value="Bacterial extracellular solute-binding protein, family 7"/>
    <property type="match status" value="1"/>
</dbReference>
<dbReference type="EMBL" id="CP000805">
    <property type="protein sequence ID" value="ACD71373.1"/>
    <property type="molecule type" value="Genomic_DNA"/>
</dbReference>
<dbReference type="InterPro" id="IPR018389">
    <property type="entry name" value="DctP_fam"/>
</dbReference>
<sequence length="342" mass="38312">MRTYFFMSVCSVLTCFGLYAKEKVVLKIASIAPARSIWETELKKLSAEWSEITGGLVSMKFYDMSSLGGEREGIRKLKSSRPGQAAPLDGAVFSCLGLSELAPDSGIYTLSVPFLIQNEKDLERVLHELREDLDRPFRAAGFRVITWTNAGWLSFYTRAPYASLGQLKKQTIALSSLDSSVLGTCFRICGFDIKDAPNARLAPLLKAGSIDGFLSVHLFTWATGFYRYISYALDTKICPAVIGMLISDGSWARIPSRYHDAMLQAATRVRQRLANNLETLDRECSNNIQKAGVSIVHLTPQEIQEWRTEFAADVKRIQARLPGMLNMTLYEKIKHLLYSAQR</sequence>
<dbReference type="KEGG" id="tpp:TPASS_0957"/>
<dbReference type="InterPro" id="IPR038404">
    <property type="entry name" value="TRAP_DctP_sf"/>
</dbReference>
<evidence type="ECO:0000256" key="1">
    <source>
        <dbReference type="ARBA" id="ARBA00022729"/>
    </source>
</evidence>
<dbReference type="GO" id="GO:0055085">
    <property type="term" value="P:transmembrane transport"/>
    <property type="evidence" value="ECO:0007669"/>
    <property type="project" value="InterPro"/>
</dbReference>
<gene>
    <name evidence="2" type="primary">tp33</name>
    <name evidence="2" type="ordered locus">TPASS_0957</name>
</gene>
<evidence type="ECO:0000313" key="2">
    <source>
        <dbReference type="EMBL" id="ACD71373.1"/>
    </source>
</evidence>
<dbReference type="SMR" id="A0A0H3BJN3"/>
<dbReference type="PANTHER" id="PTHR33376:SF5">
    <property type="entry name" value="EXTRACYTOPLASMIC SOLUTE RECEPTOR PROTEIN"/>
    <property type="match status" value="1"/>
</dbReference>
<dbReference type="NCBIfam" id="NF037995">
    <property type="entry name" value="TRAP_S1"/>
    <property type="match status" value="1"/>
</dbReference>
<dbReference type="PANTHER" id="PTHR33376">
    <property type="match status" value="1"/>
</dbReference>
<keyword evidence="1" id="KW-0732">Signal</keyword>
<proteinExistence type="predicted"/>
<dbReference type="Proteomes" id="UP000001202">
    <property type="component" value="Chromosome"/>
</dbReference>
<dbReference type="GeneID" id="93876704"/>
<reference evidence="2 3" key="1">
    <citation type="journal article" date="2008" name="BMC Microbiol.">
        <title>Complete genome sequence of Treponema pallidum ssp. pallidum strain SS14 determined with oligonucleotide arrays.</title>
        <authorList>
            <person name="Matejkova P."/>
            <person name="Strouhal M."/>
            <person name="Smajs D."/>
            <person name="Norris S.J."/>
            <person name="Palzkill T."/>
            <person name="Petrosino J.F."/>
            <person name="Sodergren E."/>
            <person name="Norton J.E."/>
            <person name="Singh J."/>
            <person name="Richmond T.A."/>
            <person name="Molla M.N."/>
            <person name="Albert T.J."/>
            <person name="Weinstock G.M."/>
        </authorList>
    </citation>
    <scope>NUCLEOTIDE SEQUENCE [LARGE SCALE GENOMIC DNA]</scope>
    <source>
        <strain evidence="2 3">SS14</strain>
    </source>
</reference>
<organism evidence="2 3">
    <name type="scientific">Treponema pallidum subsp. pallidum (strain SS14)</name>
    <dbReference type="NCBI Taxonomy" id="455434"/>
    <lineage>
        <taxon>Bacteria</taxon>
        <taxon>Pseudomonadati</taxon>
        <taxon>Spirochaetota</taxon>
        <taxon>Spirochaetia</taxon>
        <taxon>Spirochaetales</taxon>
        <taxon>Treponemataceae</taxon>
        <taxon>Treponema</taxon>
    </lineage>
</organism>
<dbReference type="PATRIC" id="fig|455434.6.peg.944"/>
<dbReference type="RefSeq" id="WP_010882401.1">
    <property type="nucleotide sequence ID" value="NC_010741.1"/>
</dbReference>
<accession>A0A0H3BJN3</accession>
<dbReference type="Pfam" id="PF03480">
    <property type="entry name" value="DctP"/>
    <property type="match status" value="1"/>
</dbReference>
<dbReference type="CDD" id="cd13670">
    <property type="entry name" value="PBP2_TRAP_Tp0957_like"/>
    <property type="match status" value="1"/>
</dbReference>